<feature type="compositionally biased region" description="Low complexity" evidence="1">
    <location>
        <begin position="365"/>
        <end position="381"/>
    </location>
</feature>
<sequence length="458" mass="49777">MVNTETSHANVPDHAVERNIDGDKNQPSCTDSPTCGSRAARSSSISSVPINPNVINYGDVVKLFTRSAYVESDGGFLGFVEQDKLLSVRNTRSRIPQHILVVSPMDENAQDAFVDAEFMITPIRSDKTTRHGSPLLYKKPFLLTTSDGSGYSLNNKTPGSEQLLSLQPMHIKGEMHFIIEKEGYSSETSVHHGDLNITLTVVDSNRIRVKYNKPLAHFTIPKSSALGGHVCCGSSKPGTLLNFKVVKSHGKRETCRYVKDPIQRSVSEMFDMTIPKIHESTKAEPVDEEEADEETLAVTNANVTTTIKMSVVDDELPSVHNSPVNEAVMLTADASIDTKESSSNQAVMAPKDSPIESGVCEPKLEPMTSEPSPSLSTLSTLSLNDEDASKLKLPKSISSRKSESLPVIVTAFALPDGGTVDVQHTTLQDIDEFGLETANCLGEIEMPNCVGENRCSIM</sequence>
<feature type="compositionally biased region" description="Basic and acidic residues" evidence="1">
    <location>
        <begin position="14"/>
        <end position="24"/>
    </location>
</feature>
<feature type="region of interest" description="Disordered" evidence="1">
    <location>
        <begin position="1"/>
        <end position="44"/>
    </location>
</feature>
<evidence type="ECO:0000313" key="3">
    <source>
        <dbReference type="Proteomes" id="UP000053237"/>
    </source>
</evidence>
<dbReference type="OrthoDB" id="120727at2759"/>
<organism evidence="2 3">
    <name type="scientific">Albugo candida</name>
    <dbReference type="NCBI Taxonomy" id="65357"/>
    <lineage>
        <taxon>Eukaryota</taxon>
        <taxon>Sar</taxon>
        <taxon>Stramenopiles</taxon>
        <taxon>Oomycota</taxon>
        <taxon>Peronosporomycetes</taxon>
        <taxon>Albuginales</taxon>
        <taxon>Albuginaceae</taxon>
        <taxon>Albugo</taxon>
    </lineage>
</organism>
<protein>
    <submittedName>
        <fullName evidence="2">Uncharacterized protein</fullName>
    </submittedName>
</protein>
<evidence type="ECO:0000256" key="1">
    <source>
        <dbReference type="SAM" id="MobiDB-lite"/>
    </source>
</evidence>
<keyword evidence="3" id="KW-1185">Reference proteome</keyword>
<proteinExistence type="predicted"/>
<evidence type="ECO:0000313" key="2">
    <source>
        <dbReference type="EMBL" id="CCI48199.1"/>
    </source>
</evidence>
<reference evidence="2 3" key="1">
    <citation type="submission" date="2012-05" db="EMBL/GenBank/DDBJ databases">
        <title>Recombination and specialization in a pathogen metapopulation.</title>
        <authorList>
            <person name="Gardiner A."/>
            <person name="Kemen E."/>
            <person name="Schultz-Larsen T."/>
            <person name="MacLean D."/>
            <person name="Van Oosterhout C."/>
            <person name="Jones J.D.G."/>
        </authorList>
    </citation>
    <scope>NUCLEOTIDE SEQUENCE [LARGE SCALE GENOMIC DNA]</scope>
    <source>
        <strain evidence="2 3">Ac Nc2</strain>
    </source>
</reference>
<comment type="caution">
    <text evidence="2">The sequence shown here is derived from an EMBL/GenBank/DDBJ whole genome shotgun (WGS) entry which is preliminary data.</text>
</comment>
<feature type="region of interest" description="Disordered" evidence="1">
    <location>
        <begin position="337"/>
        <end position="381"/>
    </location>
</feature>
<feature type="compositionally biased region" description="Polar residues" evidence="1">
    <location>
        <begin position="25"/>
        <end position="35"/>
    </location>
</feature>
<dbReference type="AlphaFoldDB" id="A0A024GN90"/>
<dbReference type="EMBL" id="CAIX01000208">
    <property type="protein sequence ID" value="CCI48199.1"/>
    <property type="molecule type" value="Genomic_DNA"/>
</dbReference>
<gene>
    <name evidence="2" type="ORF">BN9_092610</name>
</gene>
<dbReference type="Proteomes" id="UP000053237">
    <property type="component" value="Unassembled WGS sequence"/>
</dbReference>
<accession>A0A024GN90</accession>
<dbReference type="InParanoid" id="A0A024GN90"/>
<name>A0A024GN90_9STRA</name>